<dbReference type="AlphaFoldDB" id="A0A9W8K7X7"/>
<accession>A0A9W8K7X7</accession>
<reference evidence="1" key="1">
    <citation type="submission" date="2022-07" db="EMBL/GenBank/DDBJ databases">
        <title>Genome Sequence of Agrocybe chaxingu.</title>
        <authorList>
            <person name="Buettner E."/>
        </authorList>
    </citation>
    <scope>NUCLEOTIDE SEQUENCE</scope>
    <source>
        <strain evidence="1">MP-N11</strain>
    </source>
</reference>
<gene>
    <name evidence="1" type="ORF">NLJ89_g5667</name>
</gene>
<protein>
    <submittedName>
        <fullName evidence="1">Uncharacterized protein</fullName>
    </submittedName>
</protein>
<dbReference type="Proteomes" id="UP001148786">
    <property type="component" value="Unassembled WGS sequence"/>
</dbReference>
<keyword evidence="2" id="KW-1185">Reference proteome</keyword>
<evidence type="ECO:0000313" key="1">
    <source>
        <dbReference type="EMBL" id="KAJ3508604.1"/>
    </source>
</evidence>
<sequence>MEKTNLVSSTPWPAVAFHTSYLPPIPIIGLGGPSFLSERATSSRGNDDDDVVPCPNDSVNNYLSSTKSEPFLVLVILGGITRLSHTSSSAPPSLLRFAHLSLSAVAMAVRAFGRSASASSCCVVVVLPALSPYVYEESSSLIYFCGWKPREVAERTSSCTLANDVRLTYANGTSSISRDRSMERAGGVQAGDRGAADIDGRFARAHLPQLVYPSWRAKTDSFRHIHGMLSSTSLVLSPPQDDSPKFNLRDSYIRLAHLKLSEDVPFATDRRAEPLLNPSLPVHVSKPSSIPVLLRSP</sequence>
<proteinExistence type="predicted"/>
<evidence type="ECO:0000313" key="2">
    <source>
        <dbReference type="Proteomes" id="UP001148786"/>
    </source>
</evidence>
<dbReference type="EMBL" id="JANKHO010000546">
    <property type="protein sequence ID" value="KAJ3508604.1"/>
    <property type="molecule type" value="Genomic_DNA"/>
</dbReference>
<organism evidence="1 2">
    <name type="scientific">Agrocybe chaxingu</name>
    <dbReference type="NCBI Taxonomy" id="84603"/>
    <lineage>
        <taxon>Eukaryota</taxon>
        <taxon>Fungi</taxon>
        <taxon>Dikarya</taxon>
        <taxon>Basidiomycota</taxon>
        <taxon>Agaricomycotina</taxon>
        <taxon>Agaricomycetes</taxon>
        <taxon>Agaricomycetidae</taxon>
        <taxon>Agaricales</taxon>
        <taxon>Agaricineae</taxon>
        <taxon>Strophariaceae</taxon>
        <taxon>Agrocybe</taxon>
    </lineage>
</organism>
<comment type="caution">
    <text evidence="1">The sequence shown here is derived from an EMBL/GenBank/DDBJ whole genome shotgun (WGS) entry which is preliminary data.</text>
</comment>
<name>A0A9W8K7X7_9AGAR</name>